<dbReference type="AlphaFoldDB" id="A0A0H4TNR4"/>
<name>A0A0H4TNR4_9BACT</name>
<sequence>MLKDVTDLHVYNLSLENLKDLYEFLQKVPLSEMDSVRNSKRAGKSVPTNLAEG</sequence>
<dbReference type="InterPro" id="IPR036583">
    <property type="entry name" value="23S_rRNA_IVS_sf"/>
</dbReference>
<proteinExistence type="predicted"/>
<evidence type="ECO:0008006" key="2">
    <source>
        <dbReference type="Google" id="ProtNLM"/>
    </source>
</evidence>
<reference evidence="1" key="1">
    <citation type="journal article" date="2015" name="ISME J.">
        <title>Aquifer environment selects for microbial species cohorts in sediment and groundwater.</title>
        <authorList>
            <person name="Hug L.A."/>
            <person name="Thomas B.C."/>
            <person name="Brown C.T."/>
            <person name="Frischkorn K.R."/>
            <person name="Williams K.H."/>
            <person name="Tringe S.G."/>
            <person name="Banfield J.F."/>
        </authorList>
    </citation>
    <scope>NUCLEOTIDE SEQUENCE</scope>
</reference>
<protein>
    <recommendedName>
        <fullName evidence="2">Four helix bundle protein</fullName>
    </recommendedName>
</protein>
<evidence type="ECO:0000313" key="1">
    <source>
        <dbReference type="EMBL" id="AKQ02314.1"/>
    </source>
</evidence>
<dbReference type="SUPFAM" id="SSF158446">
    <property type="entry name" value="IVS-encoded protein-like"/>
    <property type="match status" value="1"/>
</dbReference>
<organism evidence="1">
    <name type="scientific">uncultured Microgenomates bacterium Rifle_16ft_4_minimus_37633</name>
    <dbReference type="NCBI Taxonomy" id="1665114"/>
    <lineage>
        <taxon>Bacteria</taxon>
        <taxon>Candidatus Microgenomatota</taxon>
        <taxon>environmental samples</taxon>
    </lineage>
</organism>
<accession>A0A0H4TNR4</accession>
<dbReference type="EMBL" id="KT006999">
    <property type="protein sequence ID" value="AKQ02314.1"/>
    <property type="molecule type" value="Genomic_DNA"/>
</dbReference>
<dbReference type="Gene3D" id="1.20.1440.60">
    <property type="entry name" value="23S rRNA-intervening sequence"/>
    <property type="match status" value="1"/>
</dbReference>